<dbReference type="Proteomes" id="UP001159179">
    <property type="component" value="Unassembled WGS sequence"/>
</dbReference>
<dbReference type="Proteomes" id="UP000189761">
    <property type="component" value="Unassembled WGS sequence"/>
</dbReference>
<dbReference type="Pfam" id="PF14116">
    <property type="entry name" value="YyzF"/>
    <property type="match status" value="1"/>
</dbReference>
<reference evidence="2 3" key="1">
    <citation type="submission" date="2017-01" db="EMBL/GenBank/DDBJ databases">
        <title>Draft genome sequence of Bacillus oleronius.</title>
        <authorList>
            <person name="Allam M."/>
        </authorList>
    </citation>
    <scope>NUCLEOTIDE SEQUENCE [LARGE SCALE GENOMIC DNA]</scope>
    <source>
        <strain evidence="2 3">DSM 9356</strain>
    </source>
</reference>
<dbReference type="InterPro" id="IPR025626">
    <property type="entry name" value="YyzF"/>
</dbReference>
<proteinExistence type="predicted"/>
<dbReference type="EMBL" id="MTLA01000124">
    <property type="protein sequence ID" value="OOP68246.1"/>
    <property type="molecule type" value="Genomic_DNA"/>
</dbReference>
<dbReference type="AlphaFoldDB" id="A0A8E2I7N7"/>
<keyword evidence="3" id="KW-1185">Reference proteome</keyword>
<gene>
    <name evidence="2" type="ORF">BWZ43_11395</name>
    <name evidence="1" type="ORF">P5X88_24515</name>
</gene>
<sequence length="52" mass="5945">MVYACAEHVEYALEIATEQRMEAPNFEKIDEKNNLSTSCEYCKNPAIYLVGN</sequence>
<name>A0A8E2I7N7_9BACI</name>
<comment type="caution">
    <text evidence="2">The sequence shown here is derived from an EMBL/GenBank/DDBJ whole genome shotgun (WGS) entry which is preliminary data.</text>
</comment>
<accession>A0A8E2I7N7</accession>
<dbReference type="RefSeq" id="WP_071976277.1">
    <property type="nucleotide sequence ID" value="NZ_CP065424.1"/>
</dbReference>
<evidence type="ECO:0000313" key="1">
    <source>
        <dbReference type="EMBL" id="MDH5164099.1"/>
    </source>
</evidence>
<dbReference type="EMBL" id="JAROYP010000023">
    <property type="protein sequence ID" value="MDH5164099.1"/>
    <property type="molecule type" value="Genomic_DNA"/>
</dbReference>
<reference evidence="1" key="2">
    <citation type="submission" date="2023-03" db="EMBL/GenBank/DDBJ databases">
        <title>Bacterial isolates from washroom surfaces on a university campus.</title>
        <authorList>
            <person name="Holman D.B."/>
            <person name="Gzyl K.E."/>
            <person name="Taheri A.E."/>
        </authorList>
    </citation>
    <scope>NUCLEOTIDE SEQUENCE</scope>
    <source>
        <strain evidence="1">RD03</strain>
    </source>
</reference>
<protein>
    <submittedName>
        <fullName evidence="2">CxxH/CxxC protein</fullName>
    </submittedName>
</protein>
<dbReference type="NCBIfam" id="TIGR04129">
    <property type="entry name" value="CxxH_BA5709"/>
    <property type="match status" value="1"/>
</dbReference>
<evidence type="ECO:0000313" key="3">
    <source>
        <dbReference type="Proteomes" id="UP000189761"/>
    </source>
</evidence>
<organism evidence="2 3">
    <name type="scientific">Heyndrickxia oleronia</name>
    <dbReference type="NCBI Taxonomy" id="38875"/>
    <lineage>
        <taxon>Bacteria</taxon>
        <taxon>Bacillati</taxon>
        <taxon>Bacillota</taxon>
        <taxon>Bacilli</taxon>
        <taxon>Bacillales</taxon>
        <taxon>Bacillaceae</taxon>
        <taxon>Heyndrickxia</taxon>
    </lineage>
</organism>
<evidence type="ECO:0000313" key="2">
    <source>
        <dbReference type="EMBL" id="OOP68246.1"/>
    </source>
</evidence>